<dbReference type="GO" id="GO:0005737">
    <property type="term" value="C:cytoplasm"/>
    <property type="evidence" value="ECO:0007669"/>
    <property type="project" value="TreeGrafter"/>
</dbReference>
<dbReference type="GO" id="GO:0141221">
    <property type="term" value="F:histone deacetylase activity, hydrolytic mechanism"/>
    <property type="evidence" value="ECO:0007669"/>
    <property type="project" value="UniProtKB-EC"/>
</dbReference>
<evidence type="ECO:0000259" key="3">
    <source>
        <dbReference type="Pfam" id="PF00850"/>
    </source>
</evidence>
<dbReference type="GO" id="GO:0040029">
    <property type="term" value="P:epigenetic regulation of gene expression"/>
    <property type="evidence" value="ECO:0007669"/>
    <property type="project" value="TreeGrafter"/>
</dbReference>
<feature type="compositionally biased region" description="Basic and acidic residues" evidence="2">
    <location>
        <begin position="1400"/>
        <end position="1409"/>
    </location>
</feature>
<comment type="caution">
    <text evidence="4">The sequence shown here is derived from an EMBL/GenBank/DDBJ whole genome shotgun (WGS) entry which is preliminary data.</text>
</comment>
<feature type="region of interest" description="Disordered" evidence="2">
    <location>
        <begin position="1318"/>
        <end position="1427"/>
    </location>
</feature>
<dbReference type="OrthoDB" id="424012at2759"/>
<dbReference type="Pfam" id="PF00023">
    <property type="entry name" value="Ank"/>
    <property type="match status" value="1"/>
</dbReference>
<keyword evidence="4" id="KW-0378">Hydrolase</keyword>
<evidence type="ECO:0000256" key="1">
    <source>
        <dbReference type="PROSITE-ProRule" id="PRU00023"/>
    </source>
</evidence>
<dbReference type="InterPro" id="IPR023801">
    <property type="entry name" value="His_deacetylse_dom"/>
</dbReference>
<dbReference type="VEuPathDB" id="ToxoDB:TGDOM2_202230"/>
<dbReference type="Gene3D" id="1.25.40.20">
    <property type="entry name" value="Ankyrin repeat-containing domain"/>
    <property type="match status" value="1"/>
</dbReference>
<proteinExistence type="predicted"/>
<dbReference type="EC" id="3.5.1.98" evidence="4"/>
<dbReference type="PROSITE" id="PS50297">
    <property type="entry name" value="ANK_REP_REGION"/>
    <property type="match status" value="1"/>
</dbReference>
<feature type="domain" description="Histone deacetylase" evidence="3">
    <location>
        <begin position="689"/>
        <end position="933"/>
    </location>
</feature>
<organism evidence="4 5">
    <name type="scientific">Toxoplasma gondii GAB2-2007-GAL-DOM2</name>
    <dbReference type="NCBI Taxonomy" id="1130820"/>
    <lineage>
        <taxon>Eukaryota</taxon>
        <taxon>Sar</taxon>
        <taxon>Alveolata</taxon>
        <taxon>Apicomplexa</taxon>
        <taxon>Conoidasida</taxon>
        <taxon>Coccidia</taxon>
        <taxon>Eucoccidiorida</taxon>
        <taxon>Eimeriorina</taxon>
        <taxon>Sarcocystidae</taxon>
        <taxon>Toxoplasma</taxon>
    </lineage>
</organism>
<evidence type="ECO:0000313" key="5">
    <source>
        <dbReference type="Proteomes" id="UP000028837"/>
    </source>
</evidence>
<gene>
    <name evidence="4" type="ORF">TGDOM2_202230</name>
</gene>
<dbReference type="Pfam" id="PF00850">
    <property type="entry name" value="Hist_deacetyl"/>
    <property type="match status" value="2"/>
</dbReference>
<dbReference type="EMBL" id="AHZU02000723">
    <property type="protein sequence ID" value="KFG41004.1"/>
    <property type="molecule type" value="Genomic_DNA"/>
</dbReference>
<dbReference type="GO" id="GO:0000118">
    <property type="term" value="C:histone deacetylase complex"/>
    <property type="evidence" value="ECO:0007669"/>
    <property type="project" value="TreeGrafter"/>
</dbReference>
<dbReference type="InterPro" id="IPR037138">
    <property type="entry name" value="His_deacetylse_dom_sf"/>
</dbReference>
<feature type="domain" description="Histone deacetylase" evidence="3">
    <location>
        <begin position="1160"/>
        <end position="1233"/>
    </location>
</feature>
<feature type="region of interest" description="Disordered" evidence="2">
    <location>
        <begin position="974"/>
        <end position="1011"/>
    </location>
</feature>
<dbReference type="InterPro" id="IPR002110">
    <property type="entry name" value="Ankyrin_rpt"/>
</dbReference>
<evidence type="ECO:0000256" key="2">
    <source>
        <dbReference type="SAM" id="MobiDB-lite"/>
    </source>
</evidence>
<dbReference type="PANTHER" id="PTHR10625">
    <property type="entry name" value="HISTONE DEACETYLASE HDAC1-RELATED"/>
    <property type="match status" value="1"/>
</dbReference>
<sequence>MVDASEGSSKEEEAGHVPHVEVESGRNCGEAWTKTRASPFTSVWHISGETGAAAGHCREGSLHKLIATNNISGVRLWLSNPFCRSMINDLNHAGETPLHVAVQCCSPRILSLLLDPPPLQISPSLLASCSLRLPRPLAGTAEPPSGAPASSNEGAPLGGSAEEVADAGVASLKTQQPFSAETAISSVVATDAAAACDQLAMAAAARVDFSLSVDGIPTLHLLIGRTAFGGARGEDAMECLKRILLHIGRFQPGAADRCPRCSPGKTKPTACGRERSGVKAESVAFECGDHVSDPQAGGLRESQISHPGLGGQQEYGCQCCGGTLGSLDSRRKKEMREARDRVCCPEVFTVERQTSAADSVMLDLEEMDLQGRTALHLACSFGVSPVAELLLHAGASPWARRLGLGQLPIHSAIDADDPACCLLLLRHTLPCRFFVNFSCICGRRCDSGATGGRQAPVNTLALKRSPAATKFVFQLVRRCVRRGAWRCFRALLLYPTESSACFSGSVEGGDKAEGLQPGGSNSAASPRCEVENLGRKEDACERQGGRVRCVTKDVAASWCSGLHGLLDGEVRAWLYLREEARRAGALLDLKEQLQRVVTTSPACCQAAAASWTAVPASPCDGHKFGVKSESETGLLLSLFGTRGDAEGKAAKRGEGRTMVVTHALCLEHLPLPEPADMPLKRHKLMQRFPENPSRLEVVTSDRCGILRTREFSPLLWMDDPMPASLSDILRVHSMSYIARLKLRVEDAFGISTRLPSLSPPLSYAPGQTAAAATATGAEALAAAAAALDSKLQKEQYEKQKRQQIENVGSAGRYSFVFADGDTPVTCFSWAAAVHAAGAVIAAVDAVCERKCRNAFCAVRPPGHHLGNWGAAQTASNQLTDEDIAAGSQGFCLLNNVAIGAAYAKYNYARKGIRRIAIVDFDVHHGNGTEQIIRNVGMKIRKVKQPQGAALRLYRRAADELRGTSTLVSSNLSRDAPAAGDNSAHCGPDPCEVDATGSEKTPSQGYHVGDGGKVSAALPPQLAGPVDVPQWMGWRDERDAEELFFASIHAFDGTFYPGTGADCEDFSGPVVINVNILPHPTGPSLHKCCRCQKCSGRPCAGGAHRRCPRGRDAGVSYANASPMEVEMAARTPDVPVQVSWSCHFCRHPTLAPSSVAARRLFLKRIIRPLLRFGPDLLFISAGFDGHAQDQIGGAFGGFAEEDFRFFTHALVRCAERTCEGRVVSVLEGGYSVSGGVSSTLAASVKEHLRGLMRTPAGGSCFAGALGSEEPSNEAHEAAPRESSLSFPGKNGWEEDIEVGDAATSDVTASDVEESWQLIEGENTGMDGADSSDALLDEGSRRNGSDDGPSADALSHRRPREAKTLDGCASPGPHASTETASEASGHCEREHSADFPPGADACRSRGTEHRSPTNAFASSASAPSAQRYGDSATVNNNDLLTLRALCRGTDGCLR</sequence>
<feature type="repeat" description="ANK" evidence="1">
    <location>
        <begin position="370"/>
        <end position="396"/>
    </location>
</feature>
<dbReference type="Gene3D" id="3.40.800.20">
    <property type="entry name" value="Histone deacetylase domain"/>
    <property type="match status" value="1"/>
</dbReference>
<reference evidence="4 5" key="1">
    <citation type="submission" date="2014-02" db="EMBL/GenBank/DDBJ databases">
        <authorList>
            <person name="Sibley D."/>
            <person name="Venepally P."/>
            <person name="Karamycheva S."/>
            <person name="Hadjithomas M."/>
            <person name="Khan A."/>
            <person name="Brunk B."/>
            <person name="Roos D."/>
            <person name="Caler E."/>
            <person name="Lorenzi H."/>
        </authorList>
    </citation>
    <scope>NUCLEOTIDE SEQUENCE [LARGE SCALE GENOMIC DNA]</scope>
    <source>
        <strain evidence="4 5">GAB2-2007-GAL-DOM2</strain>
    </source>
</reference>
<dbReference type="PANTHER" id="PTHR10625:SF26">
    <property type="entry name" value="HISTONE DEACETYLASE DOMAIN-CONTAINING PROTEIN"/>
    <property type="match status" value="1"/>
</dbReference>
<feature type="region of interest" description="Disordered" evidence="2">
    <location>
        <begin position="137"/>
        <end position="160"/>
    </location>
</feature>
<dbReference type="SUPFAM" id="SSF48403">
    <property type="entry name" value="Ankyrin repeat"/>
    <property type="match status" value="1"/>
</dbReference>
<dbReference type="InterPro" id="IPR023696">
    <property type="entry name" value="Ureohydrolase_dom_sf"/>
</dbReference>
<accession>A0A086K9D6</accession>
<feature type="region of interest" description="Disordered" evidence="2">
    <location>
        <begin position="1261"/>
        <end position="1291"/>
    </location>
</feature>
<keyword evidence="1" id="KW-0040">ANK repeat</keyword>
<protein>
    <submittedName>
        <fullName evidence="4">Histone deacetylase HDAC5</fullName>
        <ecNumber evidence="4">3.5.1.98</ecNumber>
    </submittedName>
</protein>
<dbReference type="InterPro" id="IPR036770">
    <property type="entry name" value="Ankyrin_rpt-contain_sf"/>
</dbReference>
<dbReference type="SMART" id="SM00248">
    <property type="entry name" value="ANK"/>
    <property type="match status" value="3"/>
</dbReference>
<evidence type="ECO:0000313" key="4">
    <source>
        <dbReference type="EMBL" id="KFG41004.1"/>
    </source>
</evidence>
<dbReference type="Proteomes" id="UP000028837">
    <property type="component" value="Unassembled WGS sequence"/>
</dbReference>
<dbReference type="PROSITE" id="PS50088">
    <property type="entry name" value="ANK_REPEAT"/>
    <property type="match status" value="1"/>
</dbReference>
<feature type="compositionally biased region" description="Low complexity" evidence="2">
    <location>
        <begin position="1410"/>
        <end position="1423"/>
    </location>
</feature>
<dbReference type="SUPFAM" id="SSF52768">
    <property type="entry name" value="Arginase/deacetylase"/>
    <property type="match status" value="2"/>
</dbReference>
<name>A0A086K9D6_TOXGO</name>